<dbReference type="InterPro" id="IPR027417">
    <property type="entry name" value="P-loop_NTPase"/>
</dbReference>
<protein>
    <submittedName>
        <fullName evidence="1">Terminase large subunit</fullName>
    </submittedName>
</protein>
<dbReference type="Gene3D" id="3.40.50.300">
    <property type="entry name" value="P-loop containing nucleotide triphosphate hydrolases"/>
    <property type="match status" value="1"/>
</dbReference>
<reference evidence="1" key="1">
    <citation type="submission" date="2023-06" db="EMBL/GenBank/DDBJ databases">
        <authorList>
            <person name="Jiang Y."/>
            <person name="Liu Q."/>
        </authorList>
    </citation>
    <scope>NUCLEOTIDE SEQUENCE</scope>
    <source>
        <strain evidence="1">CGMCC 1.12090</strain>
    </source>
</reference>
<name>A0ABT8SDP8_9BURK</name>
<organism evidence="1 2">
    <name type="scientific">Variovorax ginsengisoli</name>
    <dbReference type="NCBI Taxonomy" id="363844"/>
    <lineage>
        <taxon>Bacteria</taxon>
        <taxon>Pseudomonadati</taxon>
        <taxon>Pseudomonadota</taxon>
        <taxon>Betaproteobacteria</taxon>
        <taxon>Burkholderiales</taxon>
        <taxon>Comamonadaceae</taxon>
        <taxon>Variovorax</taxon>
    </lineage>
</organism>
<gene>
    <name evidence="1" type="ORF">Q2T77_32670</name>
</gene>
<dbReference type="EMBL" id="JAUKVY010000034">
    <property type="protein sequence ID" value="MDO1537031.1"/>
    <property type="molecule type" value="Genomic_DNA"/>
</dbReference>
<evidence type="ECO:0000313" key="1">
    <source>
        <dbReference type="EMBL" id="MDO1537031.1"/>
    </source>
</evidence>
<proteinExistence type="predicted"/>
<dbReference type="PANTHER" id="PTHR41287:SF1">
    <property type="entry name" value="PROTEIN YMFN"/>
    <property type="match status" value="1"/>
</dbReference>
<dbReference type="Proteomes" id="UP001169027">
    <property type="component" value="Unassembled WGS sequence"/>
</dbReference>
<sequence length="564" mass="61658">MLDLSCRDWVERQRAGLSLVPDLVLPNSVEGDRAVGIFNKLRLFDVPGTPTMAEAAGDWFRRIVWALFASLDPVTKARLIRELFLLVPKKNNKTTGGALLMLTALLMNERPRAPFLLTGPVHKTADDAFAAAEGAITLDNVLHKKLHVRDHLKTIIHRETGAKLEIMTFDPDIVTGKKVVGALIDEEHILGKMPRAKKAMVQLRGGMMPFPEAFLAIITTQSDEAPAGVFKEDLTKAREIRDGKRSGQMLPVLYEFPGDMQRSEEKLWRDPANWPMVTPNLGRSIALDTLVQAFNDEEANGEAALRTWASQHLNVEIGLALMTDRWAGADFWEAAGEPGLTLEALLERSEVCVVGIDGGGLDDLLGLCVMGRERGTRRWLTWHHAWAHKIVLERRKEIAPRLLDFEAAGELSLVEKPGMDVKEVADVVCQVRDAGLLPEKHGIGVDGAGIGDIVDELTAPERGFAVGADGQIVAISQGWRLNGAIKTTERKLAGGDMVHGSLLLMNFCVGNAKIEDKGNAVSITKQVSGKAKIDPLMATFDAAYLMALNPAAMVIGEDYELTTT</sequence>
<accession>A0ABT8SDP8</accession>
<evidence type="ECO:0000313" key="2">
    <source>
        <dbReference type="Proteomes" id="UP001169027"/>
    </source>
</evidence>
<comment type="caution">
    <text evidence="1">The sequence shown here is derived from an EMBL/GenBank/DDBJ whole genome shotgun (WGS) entry which is preliminary data.</text>
</comment>
<keyword evidence="2" id="KW-1185">Reference proteome</keyword>
<dbReference type="InterPro" id="IPR005021">
    <property type="entry name" value="Terminase_largesu-like"/>
</dbReference>
<dbReference type="PANTHER" id="PTHR41287">
    <property type="match status" value="1"/>
</dbReference>
<dbReference type="RefSeq" id="WP_301815281.1">
    <property type="nucleotide sequence ID" value="NZ_JAUJZH010000034.1"/>
</dbReference>